<dbReference type="Proteomes" id="UP000790787">
    <property type="component" value="Chromosome 22"/>
</dbReference>
<dbReference type="RefSeq" id="XP_075099459.1">
    <property type="nucleotide sequence ID" value="XM_075243358.1"/>
</dbReference>
<name>A0AC58TQF0_TOBAC</name>
<accession>A0AC58TQF0</accession>
<organism evidence="1 2">
    <name type="scientific">Nicotiana tabacum</name>
    <name type="common">Common tobacco</name>
    <dbReference type="NCBI Taxonomy" id="4097"/>
    <lineage>
        <taxon>Eukaryota</taxon>
        <taxon>Viridiplantae</taxon>
        <taxon>Streptophyta</taxon>
        <taxon>Embryophyta</taxon>
        <taxon>Tracheophyta</taxon>
        <taxon>Spermatophyta</taxon>
        <taxon>Magnoliopsida</taxon>
        <taxon>eudicotyledons</taxon>
        <taxon>Gunneridae</taxon>
        <taxon>Pentapetalae</taxon>
        <taxon>asterids</taxon>
        <taxon>lamiids</taxon>
        <taxon>Solanales</taxon>
        <taxon>Solanaceae</taxon>
        <taxon>Nicotianoideae</taxon>
        <taxon>Nicotianeae</taxon>
        <taxon>Nicotiana</taxon>
    </lineage>
</organism>
<proteinExistence type="predicted"/>
<protein>
    <submittedName>
        <fullName evidence="2">Protein fluG-like</fullName>
    </submittedName>
</protein>
<evidence type="ECO:0000313" key="1">
    <source>
        <dbReference type="Proteomes" id="UP000790787"/>
    </source>
</evidence>
<evidence type="ECO:0000313" key="2">
    <source>
        <dbReference type="RefSeq" id="XP_075099459.1"/>
    </source>
</evidence>
<reference evidence="1" key="1">
    <citation type="journal article" date="2014" name="Nat. Commun.">
        <title>The tobacco genome sequence and its comparison with those of tomato and potato.</title>
        <authorList>
            <person name="Sierro N."/>
            <person name="Battey J.N."/>
            <person name="Ouadi S."/>
            <person name="Bakaher N."/>
            <person name="Bovet L."/>
            <person name="Willig A."/>
            <person name="Goepfert S."/>
            <person name="Peitsch M.C."/>
            <person name="Ivanov N.V."/>
        </authorList>
    </citation>
    <scope>NUCLEOTIDE SEQUENCE [LARGE SCALE GENOMIC DNA]</scope>
</reference>
<gene>
    <name evidence="2" type="primary">LOC107809468</name>
</gene>
<reference evidence="2" key="2">
    <citation type="submission" date="2025-08" db="UniProtKB">
        <authorList>
            <consortium name="RefSeq"/>
        </authorList>
    </citation>
    <scope>IDENTIFICATION</scope>
    <source>
        <tissue evidence="2">Leaf</tissue>
    </source>
</reference>
<sequence length="829" mass="92882">MAACVGIYSTRASNSTGWGGLLDPCKADRRAARQWRGFWHDGLAIGLCAGENQHARQCGGIVDGNKLLLRQGPNGTLWTLEAEKVVAFKSIVAHHSGLSVNTEVTQKEADESLNDVLCATKPVRISNKSLVDYIFMHALVVSQNFDLPMQIDTGFGDKDLDLRPANPLNLRNLLEDKRFTKNRLVLLHASLPFIKQASYLASVYPQVYLDFGLAIPKLSFQGMVSSMKEILELAPMNKVMVNTGGIAFAERFYLGAKKAREMVFKVLWDACIDGNLSITEALVAVNDIFAQNAKQFYKLDASSRYSDAESQSLSSPFQKEELNGPLTDVKLVRLMWLDFSAQHRCRVSFTLCVYLSTLQLCCSATSLLQLCEKHGLGLTVECMALSSTSDNLSEEHSLPPSGEVRVVPDLSTKCRLPWARNQEMVLVDMLTEPGKAWQYCPRDVLRRFSKMLEDEFGLVMNVGIEVEFHLLKRVLKKLYRYEKETWVAIDRTSYCSTAAIDIASSVLEEVVASLLCLNIIVEQIHSEAGNGQFEIVLGYTDCDRAANNLIIAHEVVKGVARKYGLLASFTPRSKLSTQKHEHKHYLFSVHLYSFRYLNYCNSVTCVSQSSSYSNWIIDSGAFDHISGNESASSTMSYSQSLPTVIMANGSQTMITGIGQSTGDALSHSGWRQDMIGEMFSLHASETWELISLPSGEFTLDINNAFHHCDFDDEVYMKQLPGFVAQEESSGLVCRLCCSLYGLKHSPRAWFGKFSTFIQEFDMTHSEVDHFVFYQYFAQNLCSYLVVYVDDIVITRNDQNGIARLKQHLFQHVQTKDLGRLKYFLGIEVA</sequence>
<keyword evidence="1" id="KW-1185">Reference proteome</keyword>